<evidence type="ECO:0000313" key="1">
    <source>
        <dbReference type="EMBL" id="MEQ2188928.1"/>
    </source>
</evidence>
<proteinExistence type="predicted"/>
<organism evidence="1 2">
    <name type="scientific">Goodea atripinnis</name>
    <dbReference type="NCBI Taxonomy" id="208336"/>
    <lineage>
        <taxon>Eukaryota</taxon>
        <taxon>Metazoa</taxon>
        <taxon>Chordata</taxon>
        <taxon>Craniata</taxon>
        <taxon>Vertebrata</taxon>
        <taxon>Euteleostomi</taxon>
        <taxon>Actinopterygii</taxon>
        <taxon>Neopterygii</taxon>
        <taxon>Teleostei</taxon>
        <taxon>Neoteleostei</taxon>
        <taxon>Acanthomorphata</taxon>
        <taxon>Ovalentaria</taxon>
        <taxon>Atherinomorphae</taxon>
        <taxon>Cyprinodontiformes</taxon>
        <taxon>Goodeidae</taxon>
        <taxon>Goodea</taxon>
    </lineage>
</organism>
<evidence type="ECO:0000313" key="2">
    <source>
        <dbReference type="Proteomes" id="UP001476798"/>
    </source>
</evidence>
<accession>A0ABV0PZH5</accession>
<protein>
    <submittedName>
        <fullName evidence="1">Uncharacterized protein</fullName>
    </submittedName>
</protein>
<reference evidence="1 2" key="1">
    <citation type="submission" date="2021-06" db="EMBL/GenBank/DDBJ databases">
        <authorList>
            <person name="Palmer J.M."/>
        </authorList>
    </citation>
    <scope>NUCLEOTIDE SEQUENCE [LARGE SCALE GENOMIC DNA]</scope>
    <source>
        <strain evidence="1 2">GA_2019</strain>
        <tissue evidence="1">Muscle</tissue>
    </source>
</reference>
<sequence length="100" mass="11057">MLFRGTRPQESLADVNGWEARPIRDSHLGCGENDEGGQGEGGVYDWGESWLELSMVLKRVGMTHGEMSCRATRICVKRTSVGASTKKHPFISADKEPFCL</sequence>
<gene>
    <name evidence="1" type="ORF">GOODEAATRI_019956</name>
</gene>
<comment type="caution">
    <text evidence="1">The sequence shown here is derived from an EMBL/GenBank/DDBJ whole genome shotgun (WGS) entry which is preliminary data.</text>
</comment>
<keyword evidence="2" id="KW-1185">Reference proteome</keyword>
<name>A0ABV0PZH5_9TELE</name>
<dbReference type="EMBL" id="JAHRIO010091783">
    <property type="protein sequence ID" value="MEQ2188928.1"/>
    <property type="molecule type" value="Genomic_DNA"/>
</dbReference>
<dbReference type="Proteomes" id="UP001476798">
    <property type="component" value="Unassembled WGS sequence"/>
</dbReference>